<dbReference type="InterPro" id="IPR011251">
    <property type="entry name" value="Luciferase-like_dom"/>
</dbReference>
<reference evidence="7 8" key="1">
    <citation type="submission" date="2018-06" db="EMBL/GenBank/DDBJ databases">
        <authorList>
            <consortium name="Pathogen Informatics"/>
            <person name="Doyle S."/>
        </authorList>
    </citation>
    <scope>NUCLEOTIDE SEQUENCE [LARGE SCALE GENOMIC DNA]</scope>
    <source>
        <strain evidence="7 8">NCTC13184</strain>
    </source>
</reference>
<evidence type="ECO:0000256" key="1">
    <source>
        <dbReference type="ARBA" id="ARBA00022630"/>
    </source>
</evidence>
<keyword evidence="3 7" id="KW-0560">Oxidoreductase</keyword>
<dbReference type="AlphaFoldDB" id="A0A378WPT7"/>
<dbReference type="InterPro" id="IPR036661">
    <property type="entry name" value="Luciferase-like_sf"/>
</dbReference>
<dbReference type="EMBL" id="UGRU01000001">
    <property type="protein sequence ID" value="SUA42444.1"/>
    <property type="molecule type" value="Genomic_DNA"/>
</dbReference>
<dbReference type="Pfam" id="PF00296">
    <property type="entry name" value="Bac_luciferase"/>
    <property type="match status" value="1"/>
</dbReference>
<keyword evidence="2" id="KW-0288">FMN</keyword>
<evidence type="ECO:0000256" key="5">
    <source>
        <dbReference type="SAM" id="MobiDB-lite"/>
    </source>
</evidence>
<dbReference type="GO" id="GO:0052601">
    <property type="term" value="F:limonene 1,2-monooxygenase [NAD(P)H) activity"/>
    <property type="evidence" value="ECO:0007669"/>
    <property type="project" value="UniProtKB-EC"/>
</dbReference>
<accession>A0A378WPT7</accession>
<dbReference type="PANTHER" id="PTHR30011">
    <property type="entry name" value="ALKANESULFONATE MONOOXYGENASE-RELATED"/>
    <property type="match status" value="1"/>
</dbReference>
<dbReference type="NCBIfam" id="TIGR03619">
    <property type="entry name" value="F420_Rv2161c"/>
    <property type="match status" value="1"/>
</dbReference>
<proteinExistence type="predicted"/>
<feature type="domain" description="Luciferase-like" evidence="6">
    <location>
        <begin position="9"/>
        <end position="234"/>
    </location>
</feature>
<feature type="region of interest" description="Disordered" evidence="5">
    <location>
        <begin position="237"/>
        <end position="298"/>
    </location>
</feature>
<organism evidence="7 8">
    <name type="scientific">Nocardia africana</name>
    <dbReference type="NCBI Taxonomy" id="134964"/>
    <lineage>
        <taxon>Bacteria</taxon>
        <taxon>Bacillati</taxon>
        <taxon>Actinomycetota</taxon>
        <taxon>Actinomycetes</taxon>
        <taxon>Mycobacteriales</taxon>
        <taxon>Nocardiaceae</taxon>
        <taxon>Nocardia</taxon>
    </lineage>
</organism>
<evidence type="ECO:0000313" key="8">
    <source>
        <dbReference type="Proteomes" id="UP000255082"/>
    </source>
</evidence>
<keyword evidence="1" id="KW-0285">Flavoprotein</keyword>
<dbReference type="InterPro" id="IPR019921">
    <property type="entry name" value="Lucif-like_OxRdtase_Rv2161c"/>
</dbReference>
<dbReference type="Gene3D" id="3.20.20.30">
    <property type="entry name" value="Luciferase-like domain"/>
    <property type="match status" value="1"/>
</dbReference>
<evidence type="ECO:0000256" key="3">
    <source>
        <dbReference type="ARBA" id="ARBA00023002"/>
    </source>
</evidence>
<evidence type="ECO:0000256" key="2">
    <source>
        <dbReference type="ARBA" id="ARBA00022643"/>
    </source>
</evidence>
<dbReference type="SUPFAM" id="SSF51679">
    <property type="entry name" value="Bacterial luciferase-like"/>
    <property type="match status" value="1"/>
</dbReference>
<dbReference type="InterPro" id="IPR051260">
    <property type="entry name" value="Diverse_substr_monoxygenases"/>
</dbReference>
<evidence type="ECO:0000256" key="4">
    <source>
        <dbReference type="ARBA" id="ARBA00023033"/>
    </source>
</evidence>
<protein>
    <submittedName>
        <fullName evidence="7">Limonene 1,2-monooxygenase</fullName>
        <ecNumber evidence="7">1.14.13.107</ecNumber>
    </submittedName>
</protein>
<dbReference type="PANTHER" id="PTHR30011:SF16">
    <property type="entry name" value="C2H2 FINGER DOMAIN TRANSCRIPTION FACTOR (EUROFUNG)-RELATED"/>
    <property type="match status" value="1"/>
</dbReference>
<dbReference type="RefSeq" id="WP_258562142.1">
    <property type="nucleotide sequence ID" value="NZ_UGRU01000001.1"/>
</dbReference>
<evidence type="ECO:0000259" key="6">
    <source>
        <dbReference type="Pfam" id="PF00296"/>
    </source>
</evidence>
<feature type="compositionally biased region" description="Polar residues" evidence="5">
    <location>
        <begin position="242"/>
        <end position="263"/>
    </location>
</feature>
<name>A0A378WPT7_9NOCA</name>
<keyword evidence="4 7" id="KW-0503">Monooxygenase</keyword>
<evidence type="ECO:0000313" key="7">
    <source>
        <dbReference type="EMBL" id="SUA42444.1"/>
    </source>
</evidence>
<dbReference type="Proteomes" id="UP000255082">
    <property type="component" value="Unassembled WGS sequence"/>
</dbReference>
<sequence length="343" mass="36568">MRFAVSYSTAFNGTDPDRLVAFARHAEDCGFEGLYVQDHIALYPGADYGAGELPPTLPYFDPLDCLSFVAAVTRRILLGTGVLLLPYRHPVVLAKRLATIDVLSGGRMRLLTVGLGSLPGEARALGVDYGTRGRRADEAIDVLRLLWSGGAEGVSHRGEFFAFDDLCSYPKPHGVSELPIHVGGSSAAAARRAGRRGDGYFAGGMLTEAERDRQFALARDAAVEAGRDRAPLEYTRWGRPISPSTVPDNSPNTGCIASSSDSPEPNPPGSMIRCRNSPNVSRSHPRARAATGCPRCDASSHGRFVPAHSPPALGLGEVTQVVVEGAAERIVLGVVHGRIRFAQ</sequence>
<gene>
    <name evidence="7" type="primary">limB_2</name>
    <name evidence="7" type="ORF">NCTC13184_01799</name>
</gene>
<dbReference type="EC" id="1.14.13.107" evidence="7"/>